<protein>
    <recommendedName>
        <fullName evidence="3">cellulase</fullName>
        <ecNumber evidence="3">3.2.1.4</ecNumber>
    </recommendedName>
</protein>
<evidence type="ECO:0000313" key="10">
    <source>
        <dbReference type="EMBL" id="KAJ4846507.1"/>
    </source>
</evidence>
<evidence type="ECO:0000256" key="3">
    <source>
        <dbReference type="ARBA" id="ARBA00012601"/>
    </source>
</evidence>
<comment type="catalytic activity">
    <reaction evidence="1">
        <text>Endohydrolysis of (1-&gt;4)-beta-D-glucosidic linkages in cellulose, lichenin and cereal beta-D-glucans.</text>
        <dbReference type="EC" id="3.2.1.4"/>
    </reaction>
</comment>
<evidence type="ECO:0000256" key="1">
    <source>
        <dbReference type="ARBA" id="ARBA00000966"/>
    </source>
</evidence>
<dbReference type="GO" id="GO:0008810">
    <property type="term" value="F:cellulase activity"/>
    <property type="evidence" value="ECO:0007669"/>
    <property type="project" value="UniProtKB-EC"/>
</dbReference>
<keyword evidence="6" id="KW-0119">Carbohydrate metabolism</keyword>
<evidence type="ECO:0000256" key="4">
    <source>
        <dbReference type="ARBA" id="ARBA00022801"/>
    </source>
</evidence>
<reference evidence="10" key="1">
    <citation type="submission" date="2022-02" db="EMBL/GenBank/DDBJ databases">
        <authorList>
            <person name="Henning P.M."/>
            <person name="McCubbin A.G."/>
            <person name="Shore J.S."/>
        </authorList>
    </citation>
    <scope>NUCLEOTIDE SEQUENCE</scope>
    <source>
        <strain evidence="10">F60SS</strain>
        <tissue evidence="10">Leaves</tissue>
    </source>
</reference>
<keyword evidence="7" id="KW-0326">Glycosidase</keyword>
<organism evidence="10 11">
    <name type="scientific">Turnera subulata</name>
    <dbReference type="NCBI Taxonomy" id="218843"/>
    <lineage>
        <taxon>Eukaryota</taxon>
        <taxon>Viridiplantae</taxon>
        <taxon>Streptophyta</taxon>
        <taxon>Embryophyta</taxon>
        <taxon>Tracheophyta</taxon>
        <taxon>Spermatophyta</taxon>
        <taxon>Magnoliopsida</taxon>
        <taxon>eudicotyledons</taxon>
        <taxon>Gunneridae</taxon>
        <taxon>Pentapetalae</taxon>
        <taxon>rosids</taxon>
        <taxon>fabids</taxon>
        <taxon>Malpighiales</taxon>
        <taxon>Passifloraceae</taxon>
        <taxon>Turnera</taxon>
    </lineage>
</organism>
<dbReference type="EMBL" id="JAKUCV010001413">
    <property type="protein sequence ID" value="KAJ4846507.1"/>
    <property type="molecule type" value="Genomic_DNA"/>
</dbReference>
<dbReference type="PANTHER" id="PTHR22298">
    <property type="entry name" value="ENDO-1,4-BETA-GLUCANASE"/>
    <property type="match status" value="1"/>
</dbReference>
<comment type="similarity">
    <text evidence="2">Belongs to the glycosyl hydrolase 9 (cellulase E) family.</text>
</comment>
<name>A0A9Q0GB00_9ROSI</name>
<dbReference type="EC" id="3.2.1.4" evidence="3"/>
<evidence type="ECO:0000256" key="7">
    <source>
        <dbReference type="ARBA" id="ARBA00023295"/>
    </source>
</evidence>
<evidence type="ECO:0000256" key="5">
    <source>
        <dbReference type="ARBA" id="ARBA00023001"/>
    </source>
</evidence>
<evidence type="ECO:0000256" key="2">
    <source>
        <dbReference type="ARBA" id="ARBA00007072"/>
    </source>
</evidence>
<dbReference type="SUPFAM" id="SSF48208">
    <property type="entry name" value="Six-hairpin glycosidases"/>
    <property type="match status" value="1"/>
</dbReference>
<feature type="domain" description="Glycoside hydrolase family 9" evidence="9">
    <location>
        <begin position="1"/>
        <end position="68"/>
    </location>
</feature>
<evidence type="ECO:0000313" key="11">
    <source>
        <dbReference type="Proteomes" id="UP001141552"/>
    </source>
</evidence>
<sequence>MSYIVGYSSKYPKRIHHRASTLPSIDHHPQKFGCLDGKQYFDSPKPDLNVLVGAVVGGPDANDYVIDNCWS</sequence>
<dbReference type="InterPro" id="IPR001701">
    <property type="entry name" value="Glyco_hydro_9"/>
</dbReference>
<evidence type="ECO:0000259" key="9">
    <source>
        <dbReference type="Pfam" id="PF00759"/>
    </source>
</evidence>
<keyword evidence="8" id="KW-0624">Polysaccharide degradation</keyword>
<dbReference type="InterPro" id="IPR008928">
    <property type="entry name" value="6-hairpin_glycosidase_sf"/>
</dbReference>
<dbReference type="AlphaFoldDB" id="A0A9Q0GB00"/>
<evidence type="ECO:0000256" key="8">
    <source>
        <dbReference type="ARBA" id="ARBA00023326"/>
    </source>
</evidence>
<reference evidence="10" key="2">
    <citation type="journal article" date="2023" name="Plants (Basel)">
        <title>Annotation of the Turnera subulata (Passifloraceae) Draft Genome Reveals the S-Locus Evolved after the Divergence of Turneroideae from Passifloroideae in a Stepwise Manner.</title>
        <authorList>
            <person name="Henning P.M."/>
            <person name="Roalson E.H."/>
            <person name="Mir W."/>
            <person name="McCubbin A.G."/>
            <person name="Shore J.S."/>
        </authorList>
    </citation>
    <scope>NUCLEOTIDE SEQUENCE</scope>
    <source>
        <strain evidence="10">F60SS</strain>
    </source>
</reference>
<dbReference type="InterPro" id="IPR012341">
    <property type="entry name" value="6hp_glycosidase-like_sf"/>
</dbReference>
<dbReference type="Pfam" id="PF00759">
    <property type="entry name" value="Glyco_hydro_9"/>
    <property type="match status" value="1"/>
</dbReference>
<keyword evidence="4" id="KW-0378">Hydrolase</keyword>
<dbReference type="Proteomes" id="UP001141552">
    <property type="component" value="Unassembled WGS sequence"/>
</dbReference>
<evidence type="ECO:0000256" key="6">
    <source>
        <dbReference type="ARBA" id="ARBA00023277"/>
    </source>
</evidence>
<gene>
    <name evidence="10" type="ORF">Tsubulata_004034</name>
</gene>
<accession>A0A9Q0GB00</accession>
<dbReference type="Gene3D" id="1.50.10.10">
    <property type="match status" value="1"/>
</dbReference>
<dbReference type="GO" id="GO:0030245">
    <property type="term" value="P:cellulose catabolic process"/>
    <property type="evidence" value="ECO:0007669"/>
    <property type="project" value="UniProtKB-KW"/>
</dbReference>
<proteinExistence type="inferred from homology"/>
<keyword evidence="11" id="KW-1185">Reference proteome</keyword>
<keyword evidence="5" id="KW-0136">Cellulose degradation</keyword>
<dbReference type="OrthoDB" id="10257085at2759"/>
<comment type="caution">
    <text evidence="10">The sequence shown here is derived from an EMBL/GenBank/DDBJ whole genome shotgun (WGS) entry which is preliminary data.</text>
</comment>